<feature type="compositionally biased region" description="Pro residues" evidence="1">
    <location>
        <begin position="407"/>
        <end position="417"/>
    </location>
</feature>
<evidence type="ECO:0000313" key="3">
    <source>
        <dbReference type="Proteomes" id="UP000232875"/>
    </source>
</evidence>
<dbReference type="PANTHER" id="PTHR28079">
    <property type="entry name" value="RNA POLYMERASE I-SPECIFIC TRANSCRIPTION INITIATION FACTOR RRN5"/>
    <property type="match status" value="1"/>
</dbReference>
<dbReference type="CDD" id="cd00167">
    <property type="entry name" value="SANT"/>
    <property type="match status" value="1"/>
</dbReference>
<dbReference type="Proteomes" id="UP000232875">
    <property type="component" value="Unassembled WGS sequence"/>
</dbReference>
<dbReference type="InterPro" id="IPR001005">
    <property type="entry name" value="SANT/Myb"/>
</dbReference>
<dbReference type="GO" id="GO:0006361">
    <property type="term" value="P:transcription initiation at RNA polymerase I promoter"/>
    <property type="evidence" value="ECO:0007669"/>
    <property type="project" value="TreeGrafter"/>
</dbReference>
<dbReference type="EMBL" id="KZ454991">
    <property type="protein sequence ID" value="PKI83733.1"/>
    <property type="molecule type" value="Genomic_DNA"/>
</dbReference>
<dbReference type="OrthoDB" id="2240312at2759"/>
<dbReference type="GO" id="GO:0042790">
    <property type="term" value="P:nucleolar large rRNA transcription by RNA polymerase I"/>
    <property type="evidence" value="ECO:0007669"/>
    <property type="project" value="InterPro"/>
</dbReference>
<gene>
    <name evidence="2" type="ORF">MVES_002306</name>
</gene>
<proteinExistence type="predicted"/>
<name>A0A2N1JB18_9BASI</name>
<evidence type="ECO:0000313" key="2">
    <source>
        <dbReference type="EMBL" id="PKI83733.1"/>
    </source>
</evidence>
<accession>A0A2N1JB18</accession>
<dbReference type="GO" id="GO:0000182">
    <property type="term" value="F:rDNA binding"/>
    <property type="evidence" value="ECO:0007669"/>
    <property type="project" value="TreeGrafter"/>
</dbReference>
<dbReference type="Gene3D" id="1.10.10.60">
    <property type="entry name" value="Homeodomain-like"/>
    <property type="match status" value="1"/>
</dbReference>
<evidence type="ECO:0008006" key="4">
    <source>
        <dbReference type="Google" id="ProtNLM"/>
    </source>
</evidence>
<dbReference type="InterPro" id="IPR039601">
    <property type="entry name" value="Rrn5"/>
</dbReference>
<dbReference type="PANTHER" id="PTHR28079:SF1">
    <property type="entry name" value="RNA POLYMERASE I-SPECIFIC TRANSCRIPTION INITIATION FACTOR RRN5"/>
    <property type="match status" value="1"/>
</dbReference>
<dbReference type="GO" id="GO:0000500">
    <property type="term" value="C:RNA polymerase I upstream activating factor complex"/>
    <property type="evidence" value="ECO:0007669"/>
    <property type="project" value="InterPro"/>
</dbReference>
<protein>
    <recommendedName>
        <fullName evidence="4">Myb-like domain-containing protein</fullName>
    </recommendedName>
</protein>
<dbReference type="GO" id="GO:0001181">
    <property type="term" value="F:RNA polymerase I general transcription initiation factor activity"/>
    <property type="evidence" value="ECO:0007669"/>
    <property type="project" value="TreeGrafter"/>
</dbReference>
<organism evidence="2 3">
    <name type="scientific">Malassezia vespertilionis</name>
    <dbReference type="NCBI Taxonomy" id="2020962"/>
    <lineage>
        <taxon>Eukaryota</taxon>
        <taxon>Fungi</taxon>
        <taxon>Dikarya</taxon>
        <taxon>Basidiomycota</taxon>
        <taxon>Ustilaginomycotina</taxon>
        <taxon>Malasseziomycetes</taxon>
        <taxon>Malasseziales</taxon>
        <taxon>Malasseziaceae</taxon>
        <taxon>Malassezia</taxon>
    </lineage>
</organism>
<feature type="region of interest" description="Disordered" evidence="1">
    <location>
        <begin position="405"/>
        <end position="447"/>
    </location>
</feature>
<sequence>MALGQAPGKRSVRAYAILIARSIWQERRVNDVPCLDDHTCAWWAHWTLEEKSLFYQGLARYSRLQPDLIAEHIRTRSVEEICTALSQFRKMLRRVKQMETARYRGDPHARARVRRAFLIAAPAARQMSAAWLEFEERHASILCEHENTVASRADALQMALDPAPYTAEAVANVARFLRAEQSGSVEQLYCVLRRMLHLDDEKIPAVPVPTPAYAASHLVLPPIPSKNALVVLVRDISLAGFWSLENEEGCMVTHSAELLDPRLRVRWPTDERISRAGHDAECIDAEAGLMEGLLDTALPAQRKGMQVMRSCSTALEHELHAFLTRVMYELVSVGERSLYTNNVDEQHVWATIARLGFPISIHPDVVEPIAEARAVADPPAAWTAEVPLHAQDPDIVVPEAYVTNSPPFSPNTPPELPELPELPIENDTPLSPFSLSEYSSSSEAPSDTAYDFPWRIGELHTLVPFEHTEMRGDPRTKVAHDTPMPEVPAEQASLANTHAVSQDQVALVVPPDHHVDVFDTEQDTKYEQRLVHAWFGDTAMNDDRASSR</sequence>
<keyword evidence="3" id="KW-1185">Reference proteome</keyword>
<evidence type="ECO:0000256" key="1">
    <source>
        <dbReference type="SAM" id="MobiDB-lite"/>
    </source>
</evidence>
<dbReference type="STRING" id="2020962.A0A2N1JB18"/>
<feature type="compositionally biased region" description="Low complexity" evidence="1">
    <location>
        <begin position="419"/>
        <end position="446"/>
    </location>
</feature>
<dbReference type="AlphaFoldDB" id="A0A2N1JB18"/>
<reference evidence="2 3" key="1">
    <citation type="submission" date="2017-10" db="EMBL/GenBank/DDBJ databases">
        <title>A novel species of cold-tolerant Malassezia isolated from bats.</title>
        <authorList>
            <person name="Lorch J.M."/>
            <person name="Palmer J.M."/>
            <person name="Vanderwolf K.J."/>
            <person name="Schmidt K.Z."/>
            <person name="Verant M.L."/>
            <person name="Weller T.J."/>
            <person name="Blehert D.S."/>
        </authorList>
    </citation>
    <scope>NUCLEOTIDE SEQUENCE [LARGE SCALE GENOMIC DNA]</scope>
    <source>
        <strain evidence="2 3">NWHC:44797-103</strain>
    </source>
</reference>